<dbReference type="EMBL" id="JAHFXF010000737">
    <property type="protein sequence ID" value="KAG9683139.1"/>
    <property type="molecule type" value="Genomic_DNA"/>
</dbReference>
<evidence type="ECO:0000313" key="3">
    <source>
        <dbReference type="Proteomes" id="UP000779574"/>
    </source>
</evidence>
<feature type="region of interest" description="Disordered" evidence="1">
    <location>
        <begin position="145"/>
        <end position="174"/>
    </location>
</feature>
<feature type="compositionally biased region" description="Acidic residues" evidence="1">
    <location>
        <begin position="147"/>
        <end position="165"/>
    </location>
</feature>
<feature type="non-terminal residue" evidence="2">
    <location>
        <position position="174"/>
    </location>
</feature>
<dbReference type="AlphaFoldDB" id="A0A9P8E7N4"/>
<name>A0A9P8E7N4_AURME</name>
<evidence type="ECO:0000256" key="1">
    <source>
        <dbReference type="SAM" id="MobiDB-lite"/>
    </source>
</evidence>
<organism evidence="2 3">
    <name type="scientific">Aureobasidium melanogenum</name>
    <name type="common">Aureobasidium pullulans var. melanogenum</name>
    <dbReference type="NCBI Taxonomy" id="46634"/>
    <lineage>
        <taxon>Eukaryota</taxon>
        <taxon>Fungi</taxon>
        <taxon>Dikarya</taxon>
        <taxon>Ascomycota</taxon>
        <taxon>Pezizomycotina</taxon>
        <taxon>Dothideomycetes</taxon>
        <taxon>Dothideomycetidae</taxon>
        <taxon>Dothideales</taxon>
        <taxon>Saccotheciaceae</taxon>
        <taxon>Aureobasidium</taxon>
    </lineage>
</organism>
<evidence type="ECO:0000313" key="2">
    <source>
        <dbReference type="EMBL" id="KAG9683139.1"/>
    </source>
</evidence>
<sequence length="174" mass="19480">MYSDDIGHMTDQEEMVNMAEAMAQECIKKIELQAELKFAKRVAAISAAIIEKIEHHITIHNGKFEMLDGFITSTATDAGEDTLGAGSDITAVLNMAHSINDDNVEFLKQIVADLKNKLPGEAYIHKINSELNAIAEREKAIDKLFEESEDEETIKDEEIEDEEIKDEEKVDAIK</sequence>
<gene>
    <name evidence="2" type="ORF">KCU76_g13303</name>
</gene>
<reference evidence="2" key="2">
    <citation type="submission" date="2021-08" db="EMBL/GenBank/DDBJ databases">
        <authorList>
            <person name="Gostincar C."/>
            <person name="Sun X."/>
            <person name="Song Z."/>
            <person name="Gunde-Cimerman N."/>
        </authorList>
    </citation>
    <scope>NUCLEOTIDE SEQUENCE</scope>
    <source>
        <strain evidence="2">EXF-9911</strain>
    </source>
</reference>
<comment type="caution">
    <text evidence="2">The sequence shown here is derived from an EMBL/GenBank/DDBJ whole genome shotgun (WGS) entry which is preliminary data.</text>
</comment>
<protein>
    <submittedName>
        <fullName evidence="2">Uncharacterized protein</fullName>
    </submittedName>
</protein>
<dbReference type="Proteomes" id="UP000779574">
    <property type="component" value="Unassembled WGS sequence"/>
</dbReference>
<dbReference type="OrthoDB" id="3882156at2759"/>
<proteinExistence type="predicted"/>
<accession>A0A9P8E7N4</accession>
<reference evidence="2" key="1">
    <citation type="journal article" date="2021" name="J Fungi (Basel)">
        <title>Virulence traits and population genomics of the black yeast Aureobasidium melanogenum.</title>
        <authorList>
            <person name="Cernosa A."/>
            <person name="Sun X."/>
            <person name="Gostincar C."/>
            <person name="Fang C."/>
            <person name="Gunde-Cimerman N."/>
            <person name="Song Z."/>
        </authorList>
    </citation>
    <scope>NUCLEOTIDE SEQUENCE</scope>
    <source>
        <strain evidence="2">EXF-9911</strain>
    </source>
</reference>